<dbReference type="PANTHER" id="PTHR37943">
    <property type="entry name" value="PROTEIN VES"/>
    <property type="match status" value="1"/>
</dbReference>
<dbReference type="InterPro" id="IPR010282">
    <property type="entry name" value="Uncharacterised_HutD/Ves"/>
</dbReference>
<dbReference type="Gene3D" id="2.60.120.10">
    <property type="entry name" value="Jelly Rolls"/>
    <property type="match status" value="1"/>
</dbReference>
<evidence type="ECO:0000313" key="2">
    <source>
        <dbReference type="Proteomes" id="UP000029499"/>
    </source>
</evidence>
<name>A0A089YZH7_9PSED</name>
<dbReference type="RefSeq" id="WP_043192075.1">
    <property type="nucleotide sequence ID" value="NZ_CP009533.1"/>
</dbReference>
<dbReference type="Pfam" id="PF05962">
    <property type="entry name" value="HutD"/>
    <property type="match status" value="1"/>
</dbReference>
<proteinExistence type="predicted"/>
<reference evidence="1 2" key="1">
    <citation type="journal article" date="2015" name="J. Biotechnol.">
        <title>Complete genome sequence of Pseudomonas rhizosphaerae IH5T (=DSM 16299T), a phosphate-solubilizing rhizobacterium for bacterial biofertilizer.</title>
        <authorList>
            <person name="Kwak Y."/>
            <person name="Jung B.K."/>
            <person name="Shin J.H."/>
        </authorList>
    </citation>
    <scope>NUCLEOTIDE SEQUENCE [LARGE SCALE GENOMIC DNA]</scope>
    <source>
        <strain evidence="1">DSM 16299</strain>
    </source>
</reference>
<evidence type="ECO:0000313" key="1">
    <source>
        <dbReference type="EMBL" id="AIS18890.1"/>
    </source>
</evidence>
<gene>
    <name evidence="1" type="ORF">LT40_16455</name>
</gene>
<dbReference type="InterPro" id="IPR011051">
    <property type="entry name" value="RmlC_Cupin_sf"/>
</dbReference>
<dbReference type="PANTHER" id="PTHR37943:SF1">
    <property type="entry name" value="PROTEIN VES"/>
    <property type="match status" value="1"/>
</dbReference>
<dbReference type="KEGG" id="prh:LT40_16455"/>
<keyword evidence="2" id="KW-1185">Reference proteome</keyword>
<sequence>MTDSHLYRPEGYTAMPWKNGAGSTLEIAQQRCVDDSGYDWRLSIAQITADGAFSVFPGYSRIITVLHGDGMVLEVNGVDSEALGPFKPLSFDGGARVQCRLLGSVIEDFNLIYRKDRVQASLRWVECHPAVVLASAAAEAIFFNAASGVVKVTQAGDGRRHELGSRATLRCTNAGGQLQRYSLEGAAAQVCVVELDKVG</sequence>
<dbReference type="STRING" id="216142.LT40_16455"/>
<dbReference type="CDD" id="cd20293">
    <property type="entry name" value="cupin_HutD_N"/>
    <property type="match status" value="1"/>
</dbReference>
<dbReference type="Proteomes" id="UP000029499">
    <property type="component" value="Chromosome"/>
</dbReference>
<organism evidence="1 2">
    <name type="scientific">Pseudomonas rhizosphaerae</name>
    <dbReference type="NCBI Taxonomy" id="216142"/>
    <lineage>
        <taxon>Bacteria</taxon>
        <taxon>Pseudomonadati</taxon>
        <taxon>Pseudomonadota</taxon>
        <taxon>Gammaproteobacteria</taxon>
        <taxon>Pseudomonadales</taxon>
        <taxon>Pseudomonadaceae</taxon>
        <taxon>Pseudomonas</taxon>
    </lineage>
</organism>
<dbReference type="AlphaFoldDB" id="A0A089YZH7"/>
<evidence type="ECO:0008006" key="3">
    <source>
        <dbReference type="Google" id="ProtNLM"/>
    </source>
</evidence>
<accession>A0A089YZH7</accession>
<dbReference type="HOGENOM" id="CLU_090931_0_1_6"/>
<dbReference type="EMBL" id="CP009533">
    <property type="protein sequence ID" value="AIS18890.1"/>
    <property type="molecule type" value="Genomic_DNA"/>
</dbReference>
<dbReference type="InterPro" id="IPR014710">
    <property type="entry name" value="RmlC-like_jellyroll"/>
</dbReference>
<protein>
    <recommendedName>
        <fullName evidence="3">HutD family protein</fullName>
    </recommendedName>
</protein>
<dbReference type="eggNOG" id="COG3758">
    <property type="taxonomic scope" value="Bacteria"/>
</dbReference>
<dbReference type="SUPFAM" id="SSF51182">
    <property type="entry name" value="RmlC-like cupins"/>
    <property type="match status" value="1"/>
</dbReference>
<dbReference type="OrthoDB" id="9800082at2"/>